<keyword evidence="3" id="KW-0810">Translation regulation</keyword>
<evidence type="ECO:0000313" key="7">
    <source>
        <dbReference type="Proteomes" id="UP000504607"/>
    </source>
</evidence>
<evidence type="ECO:0000256" key="5">
    <source>
        <dbReference type="SAM" id="MobiDB-lite"/>
    </source>
</evidence>
<name>A0A6J0PPD9_ELAGV</name>
<evidence type="ECO:0000256" key="1">
    <source>
        <dbReference type="ARBA" id="ARBA00004604"/>
    </source>
</evidence>
<feature type="compositionally biased region" description="Acidic residues" evidence="5">
    <location>
        <begin position="106"/>
        <end position="128"/>
    </location>
</feature>
<evidence type="ECO:0000259" key="6">
    <source>
        <dbReference type="PROSITE" id="PS51366"/>
    </source>
</evidence>
<dbReference type="FunFam" id="1.25.40.180:FF:000043">
    <property type="entry name" value="MIF4G domain-containing protein / MA3 domain-containing protein"/>
    <property type="match status" value="1"/>
</dbReference>
<dbReference type="SUPFAM" id="SSF48371">
    <property type="entry name" value="ARM repeat"/>
    <property type="match status" value="1"/>
</dbReference>
<dbReference type="Gene3D" id="1.25.40.180">
    <property type="match status" value="1"/>
</dbReference>
<feature type="domain" description="MI" evidence="6">
    <location>
        <begin position="458"/>
        <end position="574"/>
    </location>
</feature>
<dbReference type="InterPro" id="IPR003890">
    <property type="entry name" value="MIF4G-like_typ-3"/>
</dbReference>
<dbReference type="Pfam" id="PF02854">
    <property type="entry name" value="MIF4G"/>
    <property type="match status" value="1"/>
</dbReference>
<evidence type="ECO:0000256" key="2">
    <source>
        <dbReference type="ARBA" id="ARBA00006856"/>
    </source>
</evidence>
<dbReference type="GO" id="GO:0006417">
    <property type="term" value="P:regulation of translation"/>
    <property type="evidence" value="ECO:0007669"/>
    <property type="project" value="UniProtKB-KW"/>
</dbReference>
<feature type="compositionally biased region" description="Basic residues" evidence="5">
    <location>
        <begin position="86"/>
        <end position="95"/>
    </location>
</feature>
<accession>A0A6J0PPD9</accession>
<dbReference type="PANTHER" id="PTHR18034">
    <property type="entry name" value="CELL CYCLE CONTROL PROTEIN CWF22-RELATED"/>
    <property type="match status" value="1"/>
</dbReference>
<gene>
    <name evidence="8 9" type="primary">LOC105054052</name>
</gene>
<dbReference type="SMART" id="SM00543">
    <property type="entry name" value="MIF4G"/>
    <property type="match status" value="1"/>
</dbReference>
<dbReference type="OrthoDB" id="10260961at2759"/>
<dbReference type="GeneID" id="105054052"/>
<dbReference type="Pfam" id="PF02847">
    <property type="entry name" value="MA3"/>
    <property type="match status" value="1"/>
</dbReference>
<dbReference type="Proteomes" id="UP000504607">
    <property type="component" value="Chromosome 11"/>
</dbReference>
<dbReference type="AlphaFoldDB" id="A0A6J0PPD9"/>
<keyword evidence="7" id="KW-1185">Reference proteome</keyword>
<comment type="subcellular location">
    <subcellularLocation>
        <location evidence="1">Nucleus</location>
        <location evidence="1">Nucleolus</location>
    </subcellularLocation>
</comment>
<dbReference type="InterPro" id="IPR016024">
    <property type="entry name" value="ARM-type_fold"/>
</dbReference>
<dbReference type="InterPro" id="IPR050781">
    <property type="entry name" value="CWC22_splicing_factor"/>
</dbReference>
<dbReference type="InterPro" id="IPR003891">
    <property type="entry name" value="Initiation_fac_eIF4g_MI"/>
</dbReference>
<comment type="similarity">
    <text evidence="2">Belongs to the CWC22 family.</text>
</comment>
<evidence type="ECO:0000313" key="8">
    <source>
        <dbReference type="RefSeq" id="XP_019709374.1"/>
    </source>
</evidence>
<sequence length="659" mass="73798">MEMGKGMVSAEEDLEMERRLAKKLKVKNGKLGGDDELNMLLGGIPSFLDSVVGDTRDMDDEAEEDFDNAKESVSDCGNGKESVSTSKKRRGRKKSSVSSLKKPEDEVAVEVPMEDTEMDSGDAEQLDTSDEKEPHVEATSVDASVKYVAPHSPACANAEPEEFSQVRRRVRGLLNRLSESNVESITEEVATLLRSVPRSVGCQIIGEEVIASCSGGPRGSEQHAAVFATFVAGLACLVGIDFSAKLLASLAKSFEDEYLKEDGLSLRNLTLLLSYMCIFGVCSSDLLYDLLSVLTKRLTELDVSTILTILQCCGMKLRSDDPTAMKDFILGIQSRVNELKSLSESKEDGKSKINSKRMEFMLETICDIKNNKKRPKEDTAHHTRMKKWLQKLRAEDILLRGLKWSRLLDPDKKGQWWLTGDVAPTTDNVEDVASTINKEVLEAQKLVQLAAAQRMNTDLRRAIFCIIMSGEDYVDAFEKLLRLDLSGKQDREIMRVLVDCCLQEKVFNKYYSVLASKLCSHDKNHKFSLQYCLWDHFKELESMELNRSMNLARFVAEMLSSFSLSLAILKTVDLTNPAQLTPKMIMHFRMLFEAVFHNTDALVWNIFTRISALPELEMLRSSLVFFIKQYVVAANSGKSFAGKFQIAKKVLDNVAGVLM</sequence>
<dbReference type="GO" id="GO:0003723">
    <property type="term" value="F:RNA binding"/>
    <property type="evidence" value="ECO:0007669"/>
    <property type="project" value="InterPro"/>
</dbReference>
<feature type="region of interest" description="Disordered" evidence="5">
    <location>
        <begin position="50"/>
        <end position="132"/>
    </location>
</feature>
<evidence type="ECO:0000313" key="9">
    <source>
        <dbReference type="RefSeq" id="XP_019709375.1"/>
    </source>
</evidence>
<organism evidence="8">
    <name type="scientific">Elaeis guineensis var. tenera</name>
    <name type="common">Oil palm</name>
    <dbReference type="NCBI Taxonomy" id="51953"/>
    <lineage>
        <taxon>Eukaryota</taxon>
        <taxon>Viridiplantae</taxon>
        <taxon>Streptophyta</taxon>
        <taxon>Embryophyta</taxon>
        <taxon>Tracheophyta</taxon>
        <taxon>Spermatophyta</taxon>
        <taxon>Magnoliopsida</taxon>
        <taxon>Liliopsida</taxon>
        <taxon>Arecaceae</taxon>
        <taxon>Arecoideae</taxon>
        <taxon>Cocoseae</taxon>
        <taxon>Elaeidinae</taxon>
        <taxon>Elaeis</taxon>
    </lineage>
</organism>
<keyword evidence="4" id="KW-0539">Nucleus</keyword>
<reference evidence="8" key="1">
    <citation type="submission" date="2022-04" db="UniProtKB">
        <authorList>
            <consortium name="RefSeq"/>
        </authorList>
    </citation>
    <scope>IDENTIFICATION</scope>
</reference>
<dbReference type="RefSeq" id="XP_019709374.1">
    <property type="nucleotide sequence ID" value="XM_019853815.2"/>
</dbReference>
<dbReference type="RefSeq" id="XP_019709375.1">
    <property type="nucleotide sequence ID" value="XM_019853816.2"/>
</dbReference>
<dbReference type="PROSITE" id="PS51366">
    <property type="entry name" value="MI"/>
    <property type="match status" value="1"/>
</dbReference>
<dbReference type="GO" id="GO:0042274">
    <property type="term" value="P:ribosomal small subunit biogenesis"/>
    <property type="evidence" value="ECO:0007669"/>
    <property type="project" value="TreeGrafter"/>
</dbReference>
<proteinExistence type="inferred from homology"/>
<dbReference type="PANTHER" id="PTHR18034:SF4">
    <property type="entry name" value="NUCLEOLAR MIF4G DOMAIN-CONTAINING PROTEIN 1"/>
    <property type="match status" value="1"/>
</dbReference>
<feature type="compositionally biased region" description="Acidic residues" evidence="5">
    <location>
        <begin position="57"/>
        <end position="66"/>
    </location>
</feature>
<evidence type="ECO:0000256" key="3">
    <source>
        <dbReference type="ARBA" id="ARBA00022845"/>
    </source>
</evidence>
<evidence type="ECO:0000256" key="4">
    <source>
        <dbReference type="ARBA" id="ARBA00023242"/>
    </source>
</evidence>
<dbReference type="SMART" id="SM00544">
    <property type="entry name" value="MA3"/>
    <property type="match status" value="1"/>
</dbReference>
<protein>
    <submittedName>
        <fullName evidence="8 9">Nucleolar MIF4G domain-containing protein 1 isoform X3</fullName>
    </submittedName>
</protein>
<dbReference type="GO" id="GO:0005730">
    <property type="term" value="C:nucleolus"/>
    <property type="evidence" value="ECO:0007669"/>
    <property type="project" value="UniProtKB-SubCell"/>
</dbReference>